<evidence type="ECO:0000256" key="2">
    <source>
        <dbReference type="ARBA" id="ARBA00004613"/>
    </source>
</evidence>
<dbReference type="InterPro" id="IPR038765">
    <property type="entry name" value="Papain-like_cys_pep_sf"/>
</dbReference>
<dbReference type="RefSeq" id="WP_269356484.1">
    <property type="nucleotide sequence ID" value="NZ_JAPWHE010000001.1"/>
</dbReference>
<dbReference type="InterPro" id="IPR011070">
    <property type="entry name" value="Globular_prot_asu/bsu"/>
</dbReference>
<dbReference type="InterPro" id="IPR050164">
    <property type="entry name" value="Peptidase_C19"/>
</dbReference>
<name>A0ABT4M0Q0_9BURK</name>
<comment type="subcellular location">
    <subcellularLocation>
        <location evidence="2">Secreted</location>
    </subcellularLocation>
</comment>
<evidence type="ECO:0000256" key="1">
    <source>
        <dbReference type="ARBA" id="ARBA00002556"/>
    </source>
</evidence>
<reference evidence="8" key="1">
    <citation type="submission" date="2022-12" db="EMBL/GenBank/DDBJ databases">
        <title>Bacterial isolates from different developmental stages of Nematostella vectensis.</title>
        <authorList>
            <person name="Fraune S."/>
        </authorList>
    </citation>
    <scope>NUCLEOTIDE SEQUENCE</scope>
    <source>
        <strain evidence="8">G21619-S1</strain>
    </source>
</reference>
<dbReference type="InterPro" id="IPR044899">
    <property type="entry name" value="SptP_N_sf"/>
</dbReference>
<dbReference type="PROSITE" id="PS50235">
    <property type="entry name" value="USP_3"/>
    <property type="match status" value="1"/>
</dbReference>
<sequence length="445" mass="49367">MEKFSDLASQGHSIAVRDNDQGVPVLQAAPQSFKGRILSALSHVPILRNLHAVEQYRQQVKTDNAQALGLFMYSLSHKFGGAATEMALMKNNVDLTGGTPLKGRIVAQIIHDAKDMAAQPQSTKGAETPKICGFRNLGNTCYANSTLKFLLSSLGPDRLISHLENFGKTTTDAGKRDAADKLAHVIKASFAMDKPLEKELRALFSSLQKLDVFNKQEEDGQFSFNIVGTQNDAQEFLAKLTEAFNLSEIEGCAMTCKESLVNGKMHRPLPSEPAYCHDITATNPKATLQDILDDTHRSETIELKWNHDDPKATEATKVKQWTVPDLSTLHRFNLHLNTLEFDLDTFQLRKATLAKANFTDEVTLNVLDEKTGKQWMVTFEPKEIVIQQGGATSGHYYMYSKQGENDWVRHDDSAVHKCTGIGPKEQAKLIGFAVKQKVLLEPEGN</sequence>
<dbReference type="Pfam" id="PF09119">
    <property type="entry name" value="SicP-binding"/>
    <property type="match status" value="1"/>
</dbReference>
<organism evidence="8 9">
    <name type="scientific">Castellaniella denitrificans</name>
    <dbReference type="NCBI Taxonomy" id="56119"/>
    <lineage>
        <taxon>Bacteria</taxon>
        <taxon>Pseudomonadati</taxon>
        <taxon>Pseudomonadota</taxon>
        <taxon>Betaproteobacteria</taxon>
        <taxon>Burkholderiales</taxon>
        <taxon>Alcaligenaceae</taxon>
        <taxon>Castellaniella</taxon>
    </lineage>
</organism>
<comment type="function">
    <text evidence="1">Plays a role in mediating bacterial evasion from the host autophagic pathway.</text>
</comment>
<dbReference type="InterPro" id="IPR015203">
    <property type="entry name" value="SptP_N"/>
</dbReference>
<gene>
    <name evidence="8" type="ORF">O4H32_02805</name>
</gene>
<dbReference type="InterPro" id="IPR028889">
    <property type="entry name" value="USP"/>
</dbReference>
<dbReference type="SUPFAM" id="SSF56568">
    <property type="entry name" value="Non-globular alpha+beta subunits of globular proteins"/>
    <property type="match status" value="1"/>
</dbReference>
<dbReference type="Gene3D" id="3.90.70.10">
    <property type="entry name" value="Cysteine proteinases"/>
    <property type="match status" value="1"/>
</dbReference>
<proteinExistence type="inferred from homology"/>
<protein>
    <recommendedName>
        <fullName evidence="4">Effector protein BopA</fullName>
    </recommendedName>
</protein>
<dbReference type="Proteomes" id="UP001068379">
    <property type="component" value="Unassembled WGS sequence"/>
</dbReference>
<dbReference type="Pfam" id="PF00443">
    <property type="entry name" value="UCH"/>
    <property type="match status" value="1"/>
</dbReference>
<feature type="domain" description="USP" evidence="7">
    <location>
        <begin position="132"/>
        <end position="435"/>
    </location>
</feature>
<keyword evidence="6" id="KW-0843">Virulence</keyword>
<evidence type="ECO:0000256" key="6">
    <source>
        <dbReference type="ARBA" id="ARBA00023026"/>
    </source>
</evidence>
<dbReference type="PANTHER" id="PTHR24006">
    <property type="entry name" value="UBIQUITIN CARBOXYL-TERMINAL HYDROLASE"/>
    <property type="match status" value="1"/>
</dbReference>
<dbReference type="SUPFAM" id="SSF54001">
    <property type="entry name" value="Cysteine proteinases"/>
    <property type="match status" value="1"/>
</dbReference>
<accession>A0ABT4M0Q0</accession>
<dbReference type="InterPro" id="IPR001394">
    <property type="entry name" value="Peptidase_C19_UCH"/>
</dbReference>
<keyword evidence="9" id="KW-1185">Reference proteome</keyword>
<evidence type="ECO:0000259" key="7">
    <source>
        <dbReference type="PROSITE" id="PS50235"/>
    </source>
</evidence>
<evidence type="ECO:0000313" key="9">
    <source>
        <dbReference type="Proteomes" id="UP001068379"/>
    </source>
</evidence>
<evidence type="ECO:0000256" key="4">
    <source>
        <dbReference type="ARBA" id="ARBA00015333"/>
    </source>
</evidence>
<evidence type="ECO:0000313" key="8">
    <source>
        <dbReference type="EMBL" id="MCZ4328885.1"/>
    </source>
</evidence>
<evidence type="ECO:0000256" key="3">
    <source>
        <dbReference type="ARBA" id="ARBA00007876"/>
    </source>
</evidence>
<dbReference type="EMBL" id="JAPWHE010000001">
    <property type="protein sequence ID" value="MCZ4328885.1"/>
    <property type="molecule type" value="Genomic_DNA"/>
</dbReference>
<keyword evidence="5" id="KW-0964">Secreted</keyword>
<evidence type="ECO:0000256" key="5">
    <source>
        <dbReference type="ARBA" id="ARBA00022525"/>
    </source>
</evidence>
<comment type="caution">
    <text evidence="8">The sequence shown here is derived from an EMBL/GenBank/DDBJ whole genome shotgun (WGS) entry which is preliminary data.</text>
</comment>
<dbReference type="Gene3D" id="4.10.1330.10">
    <property type="entry name" value="non globular Virulence effector SptP domain"/>
    <property type="match status" value="1"/>
</dbReference>
<comment type="similarity">
    <text evidence="3">Belongs to the BopA/IcsB family.</text>
</comment>